<dbReference type="InterPro" id="IPR002524">
    <property type="entry name" value="Cation_efflux"/>
</dbReference>
<dbReference type="GO" id="GO:0016020">
    <property type="term" value="C:membrane"/>
    <property type="evidence" value="ECO:0007669"/>
    <property type="project" value="UniProtKB-SubCell"/>
</dbReference>
<feature type="transmembrane region" description="Helical" evidence="9">
    <location>
        <begin position="269"/>
        <end position="294"/>
    </location>
</feature>
<dbReference type="PANTHER" id="PTHR45820:SF4">
    <property type="entry name" value="ZINC TRANSPORTER 63C, ISOFORM F"/>
    <property type="match status" value="1"/>
</dbReference>
<dbReference type="GO" id="GO:0005385">
    <property type="term" value="F:zinc ion transmembrane transporter activity"/>
    <property type="evidence" value="ECO:0007669"/>
    <property type="project" value="TreeGrafter"/>
</dbReference>
<gene>
    <name evidence="12" type="ORF">DLAC_00907</name>
</gene>
<feature type="domain" description="Cation efflux protein cytoplasmic" evidence="11">
    <location>
        <begin position="335"/>
        <end position="396"/>
    </location>
</feature>
<dbReference type="AlphaFoldDB" id="A0A152A7S5"/>
<keyword evidence="4 9" id="KW-0812">Transmembrane</keyword>
<sequence>MAEETPLLSGKNQLEVEPEKDRGCCNKKSIAFLSIGLLTFVYVLVELGAALYVGSLTLLSDGFHNLSDVVSLYIAWWAQKAAQRDSDNNMSYGWARTEILGGLTNGCFLLSMSLYVALEAIPKMIHPVPMEGGIIFMSVAGAGLVINITGTLVFAFSGMAHAHSHGGGGGHSHGGSSEKKEKKEKHGHGHSHGEKKEKKHGHSHGEKKEKKPVEDDGIEGASIIAIQDDGDHGHSHNGKKEKKEKKHGHSHGGSDEKNKKFLGMDMNMFGVFIHFLGDAISSLFVLGAGALLHLSHGKWTMYIDPVSSLIIVALIVATSLPLVKRCSMILLQQVPEEIDLDVIKAKLLKIEGVVSQHDLHVWQLVDGMTIASVHVGVPENSNFSKIANKIKKVFHHQGIHSTSIQPEFLPTEVITTHDAYCVQNCVEECEEEWCCKKSAERIKIRNHLYSTKVDINN</sequence>
<evidence type="ECO:0000256" key="1">
    <source>
        <dbReference type="ARBA" id="ARBA00004141"/>
    </source>
</evidence>
<feature type="compositionally biased region" description="Basic residues" evidence="8">
    <location>
        <begin position="235"/>
        <end position="250"/>
    </location>
</feature>
<proteinExistence type="inferred from homology"/>
<evidence type="ECO:0000256" key="3">
    <source>
        <dbReference type="ARBA" id="ARBA00022448"/>
    </source>
</evidence>
<comment type="caution">
    <text evidence="12">The sequence shown here is derived from an EMBL/GenBank/DDBJ whole genome shotgun (WGS) entry which is preliminary data.</text>
</comment>
<comment type="similarity">
    <text evidence="2">Belongs to the cation diffusion facilitator (CDF) transporter (TC 2.A.4) family. SLC30A subfamily.</text>
</comment>
<keyword evidence="3" id="KW-0813">Transport</keyword>
<dbReference type="FunCoup" id="A0A152A7S5">
    <property type="interactions" value="26"/>
</dbReference>
<evidence type="ECO:0000259" key="11">
    <source>
        <dbReference type="Pfam" id="PF16916"/>
    </source>
</evidence>
<feature type="transmembrane region" description="Helical" evidence="9">
    <location>
        <begin position="58"/>
        <end position="78"/>
    </location>
</feature>
<dbReference type="STRING" id="361077.A0A152A7S5"/>
<dbReference type="Pfam" id="PF01545">
    <property type="entry name" value="Cation_efflux"/>
    <property type="match status" value="1"/>
</dbReference>
<dbReference type="Gene3D" id="1.20.1510.10">
    <property type="entry name" value="Cation efflux protein transmembrane domain"/>
    <property type="match status" value="1"/>
</dbReference>
<keyword evidence="5" id="KW-0862">Zinc</keyword>
<evidence type="ECO:0000313" key="13">
    <source>
        <dbReference type="Proteomes" id="UP000076078"/>
    </source>
</evidence>
<comment type="subcellular location">
    <subcellularLocation>
        <location evidence="1">Membrane</location>
        <topology evidence="1">Multi-pass membrane protein</topology>
    </subcellularLocation>
</comment>
<dbReference type="SUPFAM" id="SSF160240">
    <property type="entry name" value="Cation efflux protein cytoplasmic domain-like"/>
    <property type="match status" value="1"/>
</dbReference>
<feature type="transmembrane region" description="Helical" evidence="9">
    <location>
        <begin position="306"/>
        <end position="323"/>
    </location>
</feature>
<feature type="transmembrane region" description="Helical" evidence="9">
    <location>
        <begin position="30"/>
        <end position="52"/>
    </location>
</feature>
<dbReference type="InterPro" id="IPR027470">
    <property type="entry name" value="Cation_efflux_CTD"/>
</dbReference>
<dbReference type="NCBIfam" id="TIGR01297">
    <property type="entry name" value="CDF"/>
    <property type="match status" value="1"/>
</dbReference>
<evidence type="ECO:0000256" key="7">
    <source>
        <dbReference type="ARBA" id="ARBA00023136"/>
    </source>
</evidence>
<feature type="region of interest" description="Disordered" evidence="8">
    <location>
        <begin position="163"/>
        <end position="258"/>
    </location>
</feature>
<feature type="transmembrane region" description="Helical" evidence="9">
    <location>
        <begin position="99"/>
        <end position="121"/>
    </location>
</feature>
<dbReference type="EMBL" id="LODT01000004">
    <property type="protein sequence ID" value="KYR02107.1"/>
    <property type="molecule type" value="Genomic_DNA"/>
</dbReference>
<dbReference type="GO" id="GO:0006882">
    <property type="term" value="P:intracellular zinc ion homeostasis"/>
    <property type="evidence" value="ECO:0007669"/>
    <property type="project" value="TreeGrafter"/>
</dbReference>
<dbReference type="OMA" id="CLFHQHG"/>
<evidence type="ECO:0000256" key="9">
    <source>
        <dbReference type="SAM" id="Phobius"/>
    </source>
</evidence>
<keyword evidence="6 9" id="KW-1133">Transmembrane helix</keyword>
<keyword evidence="7 9" id="KW-0472">Membrane</keyword>
<dbReference type="OrthoDB" id="29444at2759"/>
<reference evidence="12 13" key="1">
    <citation type="submission" date="2015-12" db="EMBL/GenBank/DDBJ databases">
        <title>Dictyostelia acquired genes for synthesis and detection of signals that induce cell-type specialization by lateral gene transfer from prokaryotes.</title>
        <authorList>
            <person name="Gloeckner G."/>
            <person name="Schaap P."/>
        </authorList>
    </citation>
    <scope>NUCLEOTIDE SEQUENCE [LARGE SCALE GENOMIC DNA]</scope>
    <source>
        <strain evidence="12 13">TK</strain>
    </source>
</reference>
<organism evidence="12 13">
    <name type="scientific">Tieghemostelium lacteum</name>
    <name type="common">Slime mold</name>
    <name type="synonym">Dictyostelium lacteum</name>
    <dbReference type="NCBI Taxonomy" id="361077"/>
    <lineage>
        <taxon>Eukaryota</taxon>
        <taxon>Amoebozoa</taxon>
        <taxon>Evosea</taxon>
        <taxon>Eumycetozoa</taxon>
        <taxon>Dictyostelia</taxon>
        <taxon>Dictyosteliales</taxon>
        <taxon>Raperosteliaceae</taxon>
        <taxon>Tieghemostelium</taxon>
    </lineage>
</organism>
<evidence type="ECO:0000256" key="5">
    <source>
        <dbReference type="ARBA" id="ARBA00022833"/>
    </source>
</evidence>
<dbReference type="Pfam" id="PF16916">
    <property type="entry name" value="ZT_dimer"/>
    <property type="match status" value="1"/>
</dbReference>
<feature type="domain" description="Cation efflux protein transmembrane" evidence="10">
    <location>
        <begin position="37"/>
        <end position="331"/>
    </location>
</feature>
<name>A0A152A7S5_TIELA</name>
<evidence type="ECO:0000256" key="6">
    <source>
        <dbReference type="ARBA" id="ARBA00022989"/>
    </source>
</evidence>
<dbReference type="SUPFAM" id="SSF161111">
    <property type="entry name" value="Cation efflux protein transmembrane domain-like"/>
    <property type="match status" value="1"/>
</dbReference>
<evidence type="ECO:0000256" key="8">
    <source>
        <dbReference type="SAM" id="MobiDB-lite"/>
    </source>
</evidence>
<dbReference type="Proteomes" id="UP000076078">
    <property type="component" value="Unassembled WGS sequence"/>
</dbReference>
<dbReference type="InParanoid" id="A0A152A7S5"/>
<dbReference type="InterPro" id="IPR036837">
    <property type="entry name" value="Cation_efflux_CTD_sf"/>
</dbReference>
<evidence type="ECO:0000256" key="2">
    <source>
        <dbReference type="ARBA" id="ARBA00008873"/>
    </source>
</evidence>
<protein>
    <submittedName>
        <fullName evidence="12">Putative zinc transporter</fullName>
    </submittedName>
</protein>
<evidence type="ECO:0000313" key="12">
    <source>
        <dbReference type="EMBL" id="KYR02107.1"/>
    </source>
</evidence>
<accession>A0A152A7S5</accession>
<evidence type="ECO:0000256" key="4">
    <source>
        <dbReference type="ARBA" id="ARBA00022692"/>
    </source>
</evidence>
<dbReference type="InterPro" id="IPR027469">
    <property type="entry name" value="Cation_efflux_TMD_sf"/>
</dbReference>
<feature type="compositionally biased region" description="Basic and acidic residues" evidence="8">
    <location>
        <begin position="203"/>
        <end position="214"/>
    </location>
</feature>
<dbReference type="PANTHER" id="PTHR45820">
    <property type="entry name" value="FI23527P1"/>
    <property type="match status" value="1"/>
</dbReference>
<evidence type="ECO:0000259" key="10">
    <source>
        <dbReference type="Pfam" id="PF01545"/>
    </source>
</evidence>
<dbReference type="InterPro" id="IPR058533">
    <property type="entry name" value="Cation_efflux_TM"/>
</dbReference>
<keyword evidence="13" id="KW-1185">Reference proteome</keyword>
<feature type="transmembrane region" description="Helical" evidence="9">
    <location>
        <begin position="133"/>
        <end position="156"/>
    </location>
</feature>